<feature type="transmembrane region" description="Helical" evidence="5">
    <location>
        <begin position="247"/>
        <end position="270"/>
    </location>
</feature>
<dbReference type="PROSITE" id="PS50801">
    <property type="entry name" value="STAS"/>
    <property type="match status" value="1"/>
</dbReference>
<name>A0A6A7A6M2_9PLEO</name>
<dbReference type="Pfam" id="PF00916">
    <property type="entry name" value="Sulfate_transp"/>
    <property type="match status" value="1"/>
</dbReference>
<dbReference type="EMBL" id="MU006221">
    <property type="protein sequence ID" value="KAF2828940.1"/>
    <property type="molecule type" value="Genomic_DNA"/>
</dbReference>
<evidence type="ECO:0000313" key="7">
    <source>
        <dbReference type="EMBL" id="KAF2828940.1"/>
    </source>
</evidence>
<dbReference type="CDD" id="cd07042">
    <property type="entry name" value="STAS_SulP_like_sulfate_transporter"/>
    <property type="match status" value="1"/>
</dbReference>
<gene>
    <name evidence="7" type="ORF">CC86DRAFT_392212</name>
</gene>
<dbReference type="SUPFAM" id="SSF52091">
    <property type="entry name" value="SpoIIaa-like"/>
    <property type="match status" value="1"/>
</dbReference>
<dbReference type="OrthoDB" id="288203at2759"/>
<dbReference type="PANTHER" id="PTHR11814">
    <property type="entry name" value="SULFATE TRANSPORTER"/>
    <property type="match status" value="1"/>
</dbReference>
<dbReference type="Gene3D" id="3.30.750.24">
    <property type="entry name" value="STAS domain"/>
    <property type="match status" value="1"/>
</dbReference>
<keyword evidence="2 5" id="KW-0812">Transmembrane</keyword>
<protein>
    <submittedName>
        <fullName evidence="7">Sulfate permease</fullName>
    </submittedName>
</protein>
<feature type="transmembrane region" description="Helical" evidence="5">
    <location>
        <begin position="309"/>
        <end position="327"/>
    </location>
</feature>
<feature type="transmembrane region" description="Helical" evidence="5">
    <location>
        <begin position="173"/>
        <end position="196"/>
    </location>
</feature>
<dbReference type="Proteomes" id="UP000799424">
    <property type="component" value="Unassembled WGS sequence"/>
</dbReference>
<feature type="domain" description="STAS" evidence="6">
    <location>
        <begin position="498"/>
        <end position="620"/>
    </location>
</feature>
<organism evidence="7 8">
    <name type="scientific">Ophiobolus disseminans</name>
    <dbReference type="NCBI Taxonomy" id="1469910"/>
    <lineage>
        <taxon>Eukaryota</taxon>
        <taxon>Fungi</taxon>
        <taxon>Dikarya</taxon>
        <taxon>Ascomycota</taxon>
        <taxon>Pezizomycotina</taxon>
        <taxon>Dothideomycetes</taxon>
        <taxon>Pleosporomycetidae</taxon>
        <taxon>Pleosporales</taxon>
        <taxon>Pleosporineae</taxon>
        <taxon>Phaeosphaeriaceae</taxon>
        <taxon>Ophiobolus</taxon>
    </lineage>
</organism>
<evidence type="ECO:0000256" key="5">
    <source>
        <dbReference type="SAM" id="Phobius"/>
    </source>
</evidence>
<evidence type="ECO:0000256" key="4">
    <source>
        <dbReference type="ARBA" id="ARBA00023136"/>
    </source>
</evidence>
<evidence type="ECO:0000256" key="1">
    <source>
        <dbReference type="ARBA" id="ARBA00004141"/>
    </source>
</evidence>
<keyword evidence="3 5" id="KW-1133">Transmembrane helix</keyword>
<evidence type="ECO:0000259" key="6">
    <source>
        <dbReference type="PROSITE" id="PS50801"/>
    </source>
</evidence>
<feature type="transmembrane region" description="Helical" evidence="5">
    <location>
        <begin position="216"/>
        <end position="235"/>
    </location>
</feature>
<dbReference type="InterPro" id="IPR036513">
    <property type="entry name" value="STAS_dom_sf"/>
</dbReference>
<evidence type="ECO:0000313" key="8">
    <source>
        <dbReference type="Proteomes" id="UP000799424"/>
    </source>
</evidence>
<keyword evidence="8" id="KW-1185">Reference proteome</keyword>
<dbReference type="InterPro" id="IPR001902">
    <property type="entry name" value="SLC26A/SulP_fam"/>
</dbReference>
<dbReference type="Pfam" id="PF01740">
    <property type="entry name" value="STAS"/>
    <property type="match status" value="1"/>
</dbReference>
<feature type="transmembrane region" description="Helical" evidence="5">
    <location>
        <begin position="339"/>
        <end position="358"/>
    </location>
</feature>
<dbReference type="AlphaFoldDB" id="A0A6A7A6M2"/>
<dbReference type="GO" id="GO:0016020">
    <property type="term" value="C:membrane"/>
    <property type="evidence" value="ECO:0007669"/>
    <property type="project" value="UniProtKB-SubCell"/>
</dbReference>
<comment type="subcellular location">
    <subcellularLocation>
        <location evidence="1">Membrane</location>
        <topology evidence="1">Multi-pass membrane protein</topology>
    </subcellularLocation>
</comment>
<dbReference type="InterPro" id="IPR011547">
    <property type="entry name" value="SLC26A/SulP_dom"/>
</dbReference>
<sequence>MDYVRKAPGRVKNAIVNDITLQRTVRYTVRGVRASPSVASQYLQERVPIIHWLPKYNPRWLLNDTLAGITVGVLLIPQSLAYAKIATIPGEYGLMSSWLPNFLYFIMGSSKDMSTGPTSLMGLLTAEIIHDIQKEGYKPQAIASAVAMSVGIYSLVIGMLKLGFLLEFISIPVLSGFISAAAIVIMLGQIPALFGVTVGSGTANIIRDLFQQIPDFDGPTTGIGLGGIVILVLMQKMGQRWGKKNKGIWLFALGRSAVVLILFTGISYAVNKSRVNNPIWALSKVKSNGIEKPKMPDSTLITKVFPRSIAPFIAASIEHLAIAKAFGRKNDYVIDPAQELVYLGTTNFFNAFFSSMAVGGAMSRTAVNSDSGVKSPTYGLIAGSVVILSIYKLTPALFWIPKATLAAIIVTAVWHMIVPLRVFYSYWKTSLVDFICAMLAFWLTLFVSSEIGIGAAVGFGIAYHLTTTAFHRVRRITSLDTNSSHRAETLSVPLDTQVFAIHAPMLFFNAYHIKNQCLDAVLTFNSGDVATLAAARRDRNWSVAGERRASLLRHKADILDEPVQIRTVVLDLSKMHNIDTTGLTALRDFKTDVEKFGGKGTRLRLVGLNERVRERFGRFGWGLYDVGEGGKGTPVYRHVEGAVFRGGRSASEDGMEIEPMEVRVVGDEKGKV</sequence>
<feature type="transmembrane region" description="Helical" evidence="5">
    <location>
        <begin position="378"/>
        <end position="398"/>
    </location>
</feature>
<reference evidence="7" key="1">
    <citation type="journal article" date="2020" name="Stud. Mycol.">
        <title>101 Dothideomycetes genomes: a test case for predicting lifestyles and emergence of pathogens.</title>
        <authorList>
            <person name="Haridas S."/>
            <person name="Albert R."/>
            <person name="Binder M."/>
            <person name="Bloem J."/>
            <person name="Labutti K."/>
            <person name="Salamov A."/>
            <person name="Andreopoulos B."/>
            <person name="Baker S."/>
            <person name="Barry K."/>
            <person name="Bills G."/>
            <person name="Bluhm B."/>
            <person name="Cannon C."/>
            <person name="Castanera R."/>
            <person name="Culley D."/>
            <person name="Daum C."/>
            <person name="Ezra D."/>
            <person name="Gonzalez J."/>
            <person name="Henrissat B."/>
            <person name="Kuo A."/>
            <person name="Liang C."/>
            <person name="Lipzen A."/>
            <person name="Lutzoni F."/>
            <person name="Magnuson J."/>
            <person name="Mondo S."/>
            <person name="Nolan M."/>
            <person name="Ohm R."/>
            <person name="Pangilinan J."/>
            <person name="Park H.-J."/>
            <person name="Ramirez L."/>
            <person name="Alfaro M."/>
            <person name="Sun H."/>
            <person name="Tritt A."/>
            <person name="Yoshinaga Y."/>
            <person name="Zwiers L.-H."/>
            <person name="Turgeon B."/>
            <person name="Goodwin S."/>
            <person name="Spatafora J."/>
            <person name="Crous P."/>
            <person name="Grigoriev I."/>
        </authorList>
    </citation>
    <scope>NUCLEOTIDE SEQUENCE</scope>
    <source>
        <strain evidence="7">CBS 113818</strain>
    </source>
</reference>
<evidence type="ECO:0000256" key="2">
    <source>
        <dbReference type="ARBA" id="ARBA00022692"/>
    </source>
</evidence>
<proteinExistence type="predicted"/>
<dbReference type="GO" id="GO:0055085">
    <property type="term" value="P:transmembrane transport"/>
    <property type="evidence" value="ECO:0007669"/>
    <property type="project" value="InterPro"/>
</dbReference>
<dbReference type="InterPro" id="IPR002645">
    <property type="entry name" value="STAS_dom"/>
</dbReference>
<feature type="transmembrane region" description="Helical" evidence="5">
    <location>
        <begin position="141"/>
        <end position="166"/>
    </location>
</feature>
<feature type="transmembrane region" description="Helical" evidence="5">
    <location>
        <begin position="405"/>
        <end position="427"/>
    </location>
</feature>
<accession>A0A6A7A6M2</accession>
<evidence type="ECO:0000256" key="3">
    <source>
        <dbReference type="ARBA" id="ARBA00022989"/>
    </source>
</evidence>
<keyword evidence="4 5" id="KW-0472">Membrane</keyword>
<feature type="transmembrane region" description="Helical" evidence="5">
    <location>
        <begin position="439"/>
        <end position="465"/>
    </location>
</feature>
<dbReference type="NCBIfam" id="TIGR00815">
    <property type="entry name" value="sulP"/>
    <property type="match status" value="1"/>
</dbReference>